<evidence type="ECO:0000256" key="5">
    <source>
        <dbReference type="PROSITE-ProRule" id="PRU10007"/>
    </source>
</evidence>
<dbReference type="AlphaFoldDB" id="A0A2P7B6R2"/>
<evidence type="ECO:0000256" key="2">
    <source>
        <dbReference type="ARBA" id="ARBA00022958"/>
    </source>
</evidence>
<evidence type="ECO:0000256" key="6">
    <source>
        <dbReference type="RuleBase" id="RU003345"/>
    </source>
</evidence>
<name>A0A2P7B6R2_9HYPH</name>
<dbReference type="SUPFAM" id="SSF53720">
    <property type="entry name" value="ALDH-like"/>
    <property type="match status" value="1"/>
</dbReference>
<proteinExistence type="inferred from homology"/>
<sequence length="502" mass="53926">MATDQTLAHVSAEVRTFLKGPHEIFIDGVFQPTPGTDRLEVFDPATGQVIASVPACGEAEIDQAVRAARAALTGEWSRLRPADRERLILKLADCLEAQGETFAQLESLNNGKNIGLSRAIEVGASVDYLRYMAGWATKIEGHTLQSSIQAPPAGSRYMTYTLREPVGVVGAIIPWNFPLSMLVWKVASALAAGCTIVVKPSEETPLTALLFGRLCQDAGLPSGVVNIVTGRGDVAGAALARNTGVDKLAFTGSTEVGKLIGHAAIDGMKRFTLELGGKSPMLLFPDMGSNQDQLVARLGLFFNQGQVCTAATRVLIDRRIHDEMVERLGKVADSLTFGSGLDPESELNPVVSAKQRDRVSGFIQRAAQAGAHLASGQRTVPEHGFFVAPTLLSHVTPDMEVVRDEVFGPVIVAMPFDDEEEAVALANDTSFGLAASVWTSNLDRAMRVTKALRAGTVWVNTHNVLDANLPFGGMKQSGLGREHGREGLEHYLETKTVMIRYQ</sequence>
<dbReference type="EMBL" id="PGGM01000010">
    <property type="protein sequence ID" value="PSH62110.1"/>
    <property type="molecule type" value="Genomic_DNA"/>
</dbReference>
<dbReference type="GO" id="GO:0016620">
    <property type="term" value="F:oxidoreductase activity, acting on the aldehyde or oxo group of donors, NAD or NADP as acceptor"/>
    <property type="evidence" value="ECO:0007669"/>
    <property type="project" value="InterPro"/>
</dbReference>
<dbReference type="PANTHER" id="PTHR11699">
    <property type="entry name" value="ALDEHYDE DEHYDROGENASE-RELATED"/>
    <property type="match status" value="1"/>
</dbReference>
<comment type="caution">
    <text evidence="8">The sequence shown here is derived from an EMBL/GenBank/DDBJ whole genome shotgun (WGS) entry which is preliminary data.</text>
</comment>
<dbReference type="InterPro" id="IPR016160">
    <property type="entry name" value="Ald_DH_CS_CYS"/>
</dbReference>
<dbReference type="InterPro" id="IPR016161">
    <property type="entry name" value="Ald_DH/histidinol_DH"/>
</dbReference>
<dbReference type="FunFam" id="3.40.605.10:FF:000026">
    <property type="entry name" value="Aldehyde dehydrogenase, putative"/>
    <property type="match status" value="1"/>
</dbReference>
<dbReference type="InterPro" id="IPR029510">
    <property type="entry name" value="Ald_DH_CS_GLU"/>
</dbReference>
<reference evidence="9" key="1">
    <citation type="submission" date="2017-11" db="EMBL/GenBank/DDBJ databases">
        <authorList>
            <person name="Kuznetsova I."/>
            <person name="Sazanova A."/>
            <person name="Chirak E."/>
            <person name="Safronova V."/>
            <person name="Willems A."/>
        </authorList>
    </citation>
    <scope>NUCLEOTIDE SEQUENCE [LARGE SCALE GENOMIC DNA]</scope>
    <source>
        <strain evidence="9">CCBAU 03422</strain>
    </source>
</reference>
<dbReference type="FunFam" id="3.40.309.10:FF:000012">
    <property type="entry name" value="Betaine aldehyde dehydrogenase"/>
    <property type="match status" value="1"/>
</dbReference>
<dbReference type="Gene3D" id="3.40.605.10">
    <property type="entry name" value="Aldehyde Dehydrogenase, Chain A, domain 1"/>
    <property type="match status" value="1"/>
</dbReference>
<keyword evidence="2" id="KW-0630">Potassium</keyword>
<dbReference type="Proteomes" id="UP000241764">
    <property type="component" value="Unassembled WGS sequence"/>
</dbReference>
<dbReference type="InterPro" id="IPR016162">
    <property type="entry name" value="Ald_DH_N"/>
</dbReference>
<protein>
    <submittedName>
        <fullName evidence="8">Aldehyde dehydrogenase</fullName>
    </submittedName>
</protein>
<comment type="similarity">
    <text evidence="1 6">Belongs to the aldehyde dehydrogenase family.</text>
</comment>
<evidence type="ECO:0000256" key="4">
    <source>
        <dbReference type="ARBA" id="ARBA00023097"/>
    </source>
</evidence>
<evidence type="ECO:0000259" key="7">
    <source>
        <dbReference type="Pfam" id="PF00171"/>
    </source>
</evidence>
<accession>A0A2P7B6R2</accession>
<dbReference type="RefSeq" id="WP_106665778.1">
    <property type="nucleotide sequence ID" value="NZ_PGGM01000010.1"/>
</dbReference>
<dbReference type="InterPro" id="IPR015590">
    <property type="entry name" value="Aldehyde_DH_dom"/>
</dbReference>
<organism evidence="8 9">
    <name type="scientific">Phyllobacterium sophorae</name>
    <dbReference type="NCBI Taxonomy" id="1520277"/>
    <lineage>
        <taxon>Bacteria</taxon>
        <taxon>Pseudomonadati</taxon>
        <taxon>Pseudomonadota</taxon>
        <taxon>Alphaproteobacteria</taxon>
        <taxon>Hyphomicrobiales</taxon>
        <taxon>Phyllobacteriaceae</taxon>
        <taxon>Phyllobacterium</taxon>
    </lineage>
</organism>
<dbReference type="OrthoDB" id="8175464at2"/>
<evidence type="ECO:0000256" key="3">
    <source>
        <dbReference type="ARBA" id="ARBA00023002"/>
    </source>
</evidence>
<dbReference type="PROSITE" id="PS00687">
    <property type="entry name" value="ALDEHYDE_DEHYDR_GLU"/>
    <property type="match status" value="1"/>
</dbReference>
<gene>
    <name evidence="8" type="ORF">CU103_19895</name>
</gene>
<evidence type="ECO:0000313" key="8">
    <source>
        <dbReference type="EMBL" id="PSH62110.1"/>
    </source>
</evidence>
<keyword evidence="3 6" id="KW-0560">Oxidoreductase</keyword>
<evidence type="ECO:0000256" key="1">
    <source>
        <dbReference type="ARBA" id="ARBA00009986"/>
    </source>
</evidence>
<keyword evidence="9" id="KW-1185">Reference proteome</keyword>
<dbReference type="InterPro" id="IPR016163">
    <property type="entry name" value="Ald_DH_C"/>
</dbReference>
<dbReference type="FunFam" id="3.40.605.10:FF:000007">
    <property type="entry name" value="NAD/NADP-dependent betaine aldehyde dehydrogenase"/>
    <property type="match status" value="1"/>
</dbReference>
<feature type="domain" description="Aldehyde dehydrogenase" evidence="7">
    <location>
        <begin position="37"/>
        <end position="497"/>
    </location>
</feature>
<dbReference type="PROSITE" id="PS00070">
    <property type="entry name" value="ALDEHYDE_DEHYDR_CYS"/>
    <property type="match status" value="1"/>
</dbReference>
<dbReference type="Gene3D" id="3.40.309.10">
    <property type="entry name" value="Aldehyde Dehydrogenase, Chain A, domain 2"/>
    <property type="match status" value="1"/>
</dbReference>
<evidence type="ECO:0000313" key="9">
    <source>
        <dbReference type="Proteomes" id="UP000241764"/>
    </source>
</evidence>
<keyword evidence="4" id="KW-0558">Oxidation</keyword>
<feature type="active site" evidence="5">
    <location>
        <position position="274"/>
    </location>
</feature>
<dbReference type="Pfam" id="PF00171">
    <property type="entry name" value="Aldedh"/>
    <property type="match status" value="1"/>
</dbReference>